<dbReference type="Pfam" id="PF00098">
    <property type="entry name" value="zf-CCHC"/>
    <property type="match status" value="1"/>
</dbReference>
<comment type="caution">
    <text evidence="6">The sequence shown here is derived from an EMBL/GenBank/DDBJ whole genome shotgun (WGS) entry which is preliminary data.</text>
</comment>
<evidence type="ECO:0000256" key="2">
    <source>
        <dbReference type="PROSITE-ProRule" id="PRU00047"/>
    </source>
</evidence>
<proteinExistence type="predicted"/>
<dbReference type="Gene3D" id="4.10.60.10">
    <property type="entry name" value="Zinc finger, CCHC-type"/>
    <property type="match status" value="1"/>
</dbReference>
<dbReference type="Pfam" id="PF25597">
    <property type="entry name" value="SH3_retrovirus"/>
    <property type="match status" value="1"/>
</dbReference>
<dbReference type="Pfam" id="PF14223">
    <property type="entry name" value="Retrotran_gag_2"/>
    <property type="match status" value="2"/>
</dbReference>
<accession>A0AAE1WC49</accession>
<keyword evidence="1" id="KW-0378">Hydrolase</keyword>
<dbReference type="SUPFAM" id="SSF57756">
    <property type="entry name" value="Retrovirus zinc finger-like domains"/>
    <property type="match status" value="1"/>
</dbReference>
<feature type="domain" description="CCHC-type" evidence="4">
    <location>
        <begin position="238"/>
        <end position="252"/>
    </location>
</feature>
<dbReference type="PROSITE" id="PS50994">
    <property type="entry name" value="INTEGRASE"/>
    <property type="match status" value="1"/>
</dbReference>
<dbReference type="InterPro" id="IPR012337">
    <property type="entry name" value="RNaseH-like_sf"/>
</dbReference>
<dbReference type="InterPro" id="IPR036875">
    <property type="entry name" value="Znf_CCHC_sf"/>
</dbReference>
<sequence>MSSLAKQISVPIFSGQNYDYWAIKMKTYFQSQKLWEIVEEGVTLPEDSSTSSSAEKGKLENKKAKDSEALYYIQTAVADHIFPRISVATSAKEAWSILQKEYQGSAKVLRELVNQLKAYGEDIPEKRVVEKLLISVTEKYDPIVTTIEETKDITTLTVTELVGSLEAYEKRRSRREENSLENAFQSKLNMRSQNSNRKEENFKSTMGDKKKQNMRPCRICKRTNHLEKDCYFRGKPQCRNCKRFGHMEKDCRLKGNHQANCIEENNSSDQLFYTCNSVAEIGEATWYIDSAASNHMTYNKGAFQTLDESFKTNVKLGDNHIVKVEGKGSVAINTKKAMKAQEDQSWLWHRRLGHFNFQGLKILHQKKMMTDLPQIQAIEGACEACLQGKQHKKPFPSRTSWRAKAVLELIHTDVCGPMRTPSHEQNRYFILFIDDYSRMTWVYFMREKSEVFKVFKKFKNLVEKQSGRSIKVLRSDRGKEYNNSEFDKFCEEEGIEHQTTVSYNPQQNGVSERKNRTVMEMARSMLQEKHLPKAFWAEAVYTAVYLLNRCPTKAVQNMTPIEAWSGKKPSAKHLRVFGSICYVHIPTEKRHKLEEKTEKGIFLGYSTQSKGYRIYNLKTKKLIISRDVEFDEDAMWNWDEEKVERQSVMIPKETPPQQQQEEGTDQAEMERRSQQAPGSPRRPPSSEEIEEETPPRRTKLLSDIYETCNFIMLEPENFETAVKHKVWASKKQATVAQSSAEAEYIAAAATSNQAIWLRRILEDIGEKQEEPTTIYCDNKSAIAITKNPVQHSRTKHIDIKYHSLREATTRGEIELKYCSTEEQLADIFTKALTTKQIRRTTHEDWSMP</sequence>
<feature type="domain" description="Integrase catalytic" evidence="5">
    <location>
        <begin position="392"/>
        <end position="568"/>
    </location>
</feature>
<evidence type="ECO:0000259" key="5">
    <source>
        <dbReference type="PROSITE" id="PS50994"/>
    </source>
</evidence>
<dbReference type="InterPro" id="IPR057670">
    <property type="entry name" value="SH3_retrovirus"/>
</dbReference>
<dbReference type="PROSITE" id="PS50158">
    <property type="entry name" value="ZF_CCHC"/>
    <property type="match status" value="1"/>
</dbReference>
<keyword evidence="7" id="KW-1185">Reference proteome</keyword>
<dbReference type="AlphaFoldDB" id="A0AAE1WC49"/>
<dbReference type="Pfam" id="PF00665">
    <property type="entry name" value="rve"/>
    <property type="match status" value="1"/>
</dbReference>
<dbReference type="SMART" id="SM00343">
    <property type="entry name" value="ZnF_C2HC"/>
    <property type="match status" value="2"/>
</dbReference>
<dbReference type="CDD" id="cd09272">
    <property type="entry name" value="RNase_HI_RT_Ty1"/>
    <property type="match status" value="1"/>
</dbReference>
<evidence type="ECO:0000259" key="4">
    <source>
        <dbReference type="PROSITE" id="PS50158"/>
    </source>
</evidence>
<dbReference type="PANTHER" id="PTHR42648">
    <property type="entry name" value="TRANSPOSASE, PUTATIVE-RELATED"/>
    <property type="match status" value="1"/>
</dbReference>
<keyword evidence="1" id="KW-0645">Protease</keyword>
<dbReference type="InterPro" id="IPR001878">
    <property type="entry name" value="Znf_CCHC"/>
</dbReference>
<dbReference type="Proteomes" id="UP001289374">
    <property type="component" value="Unassembled WGS sequence"/>
</dbReference>
<dbReference type="EMBL" id="JACGWL010000012">
    <property type="protein sequence ID" value="KAK4390658.1"/>
    <property type="molecule type" value="Genomic_DNA"/>
</dbReference>
<feature type="region of interest" description="Disordered" evidence="3">
    <location>
        <begin position="647"/>
        <end position="698"/>
    </location>
</feature>
<reference evidence="6" key="1">
    <citation type="submission" date="2020-06" db="EMBL/GenBank/DDBJ databases">
        <authorList>
            <person name="Li T."/>
            <person name="Hu X."/>
            <person name="Zhang T."/>
            <person name="Song X."/>
            <person name="Zhang H."/>
            <person name="Dai N."/>
            <person name="Sheng W."/>
            <person name="Hou X."/>
            <person name="Wei L."/>
        </authorList>
    </citation>
    <scope>NUCLEOTIDE SEQUENCE</scope>
    <source>
        <strain evidence="6">K16</strain>
        <tissue evidence="6">Leaf</tissue>
    </source>
</reference>
<dbReference type="Gene3D" id="3.30.420.10">
    <property type="entry name" value="Ribonuclease H-like superfamily/Ribonuclease H"/>
    <property type="match status" value="1"/>
</dbReference>
<keyword evidence="2" id="KW-0479">Metal-binding</keyword>
<keyword evidence="2" id="KW-0862">Zinc</keyword>
<organism evidence="6 7">
    <name type="scientific">Sesamum angolense</name>
    <dbReference type="NCBI Taxonomy" id="2727404"/>
    <lineage>
        <taxon>Eukaryota</taxon>
        <taxon>Viridiplantae</taxon>
        <taxon>Streptophyta</taxon>
        <taxon>Embryophyta</taxon>
        <taxon>Tracheophyta</taxon>
        <taxon>Spermatophyta</taxon>
        <taxon>Magnoliopsida</taxon>
        <taxon>eudicotyledons</taxon>
        <taxon>Gunneridae</taxon>
        <taxon>Pentapetalae</taxon>
        <taxon>asterids</taxon>
        <taxon>lamiids</taxon>
        <taxon>Lamiales</taxon>
        <taxon>Pedaliaceae</taxon>
        <taxon>Sesamum</taxon>
    </lineage>
</organism>
<dbReference type="GO" id="GO:0006508">
    <property type="term" value="P:proteolysis"/>
    <property type="evidence" value="ECO:0007669"/>
    <property type="project" value="UniProtKB-KW"/>
</dbReference>
<dbReference type="Pfam" id="PF22936">
    <property type="entry name" value="Pol_BBD"/>
    <property type="match status" value="1"/>
</dbReference>
<dbReference type="GO" id="GO:0003676">
    <property type="term" value="F:nucleic acid binding"/>
    <property type="evidence" value="ECO:0007669"/>
    <property type="project" value="InterPro"/>
</dbReference>
<evidence type="ECO:0000256" key="1">
    <source>
        <dbReference type="ARBA" id="ARBA00022670"/>
    </source>
</evidence>
<dbReference type="SUPFAM" id="SSF53098">
    <property type="entry name" value="Ribonuclease H-like"/>
    <property type="match status" value="1"/>
</dbReference>
<feature type="region of interest" description="Disordered" evidence="3">
    <location>
        <begin position="190"/>
        <end position="209"/>
    </location>
</feature>
<keyword evidence="2" id="KW-0863">Zinc-finger</keyword>
<protein>
    <submittedName>
        <fullName evidence="6">Retrovirus-related Pol polyprotein from transposon TNT 1-94</fullName>
    </submittedName>
</protein>
<reference evidence="6" key="2">
    <citation type="journal article" date="2024" name="Plant">
        <title>Genomic evolution and insights into agronomic trait innovations of Sesamum species.</title>
        <authorList>
            <person name="Miao H."/>
            <person name="Wang L."/>
            <person name="Qu L."/>
            <person name="Liu H."/>
            <person name="Sun Y."/>
            <person name="Le M."/>
            <person name="Wang Q."/>
            <person name="Wei S."/>
            <person name="Zheng Y."/>
            <person name="Lin W."/>
            <person name="Duan Y."/>
            <person name="Cao H."/>
            <person name="Xiong S."/>
            <person name="Wang X."/>
            <person name="Wei L."/>
            <person name="Li C."/>
            <person name="Ma Q."/>
            <person name="Ju M."/>
            <person name="Zhao R."/>
            <person name="Li G."/>
            <person name="Mu C."/>
            <person name="Tian Q."/>
            <person name="Mei H."/>
            <person name="Zhang T."/>
            <person name="Gao T."/>
            <person name="Zhang H."/>
        </authorList>
    </citation>
    <scope>NUCLEOTIDE SEQUENCE</scope>
    <source>
        <strain evidence="6">K16</strain>
    </source>
</reference>
<evidence type="ECO:0000313" key="6">
    <source>
        <dbReference type="EMBL" id="KAK4390658.1"/>
    </source>
</evidence>
<dbReference type="GO" id="GO:0008270">
    <property type="term" value="F:zinc ion binding"/>
    <property type="evidence" value="ECO:0007669"/>
    <property type="project" value="UniProtKB-KW"/>
</dbReference>
<feature type="compositionally biased region" description="Basic and acidic residues" evidence="3">
    <location>
        <begin position="196"/>
        <end position="209"/>
    </location>
</feature>
<dbReference type="GO" id="GO:0008233">
    <property type="term" value="F:peptidase activity"/>
    <property type="evidence" value="ECO:0007669"/>
    <property type="project" value="UniProtKB-KW"/>
</dbReference>
<dbReference type="InterPro" id="IPR036397">
    <property type="entry name" value="RNaseH_sf"/>
</dbReference>
<gene>
    <name evidence="6" type="ORF">Sango_2129100</name>
</gene>
<name>A0AAE1WC49_9LAMI</name>
<dbReference type="InterPro" id="IPR054722">
    <property type="entry name" value="PolX-like_BBD"/>
</dbReference>
<evidence type="ECO:0000256" key="3">
    <source>
        <dbReference type="SAM" id="MobiDB-lite"/>
    </source>
</evidence>
<dbReference type="PANTHER" id="PTHR42648:SF18">
    <property type="entry name" value="RETROTRANSPOSON, UNCLASSIFIED-LIKE PROTEIN"/>
    <property type="match status" value="1"/>
</dbReference>
<dbReference type="GO" id="GO:0015074">
    <property type="term" value="P:DNA integration"/>
    <property type="evidence" value="ECO:0007669"/>
    <property type="project" value="InterPro"/>
</dbReference>
<dbReference type="InterPro" id="IPR001584">
    <property type="entry name" value="Integrase_cat-core"/>
</dbReference>
<dbReference type="InterPro" id="IPR039537">
    <property type="entry name" value="Retrotran_Ty1/copia-like"/>
</dbReference>
<evidence type="ECO:0000313" key="7">
    <source>
        <dbReference type="Proteomes" id="UP001289374"/>
    </source>
</evidence>